<reference evidence="1" key="1">
    <citation type="journal article" date="2020" name="Cell">
        <title>Large-Scale Comparative Analyses of Tick Genomes Elucidate Their Genetic Diversity and Vector Capacities.</title>
        <authorList>
            <consortium name="Tick Genome and Microbiome Consortium (TIGMIC)"/>
            <person name="Jia N."/>
            <person name="Wang J."/>
            <person name="Shi W."/>
            <person name="Du L."/>
            <person name="Sun Y."/>
            <person name="Zhan W."/>
            <person name="Jiang J.F."/>
            <person name="Wang Q."/>
            <person name="Zhang B."/>
            <person name="Ji P."/>
            <person name="Bell-Sakyi L."/>
            <person name="Cui X.M."/>
            <person name="Yuan T.T."/>
            <person name="Jiang B.G."/>
            <person name="Yang W.F."/>
            <person name="Lam T.T."/>
            <person name="Chang Q.C."/>
            <person name="Ding S.J."/>
            <person name="Wang X.J."/>
            <person name="Zhu J.G."/>
            <person name="Ruan X.D."/>
            <person name="Zhao L."/>
            <person name="Wei J.T."/>
            <person name="Ye R.Z."/>
            <person name="Que T.C."/>
            <person name="Du C.H."/>
            <person name="Zhou Y.H."/>
            <person name="Cheng J.X."/>
            <person name="Dai P.F."/>
            <person name="Guo W.B."/>
            <person name="Han X.H."/>
            <person name="Huang E.J."/>
            <person name="Li L.F."/>
            <person name="Wei W."/>
            <person name="Gao Y.C."/>
            <person name="Liu J.Z."/>
            <person name="Shao H.Z."/>
            <person name="Wang X."/>
            <person name="Wang C.C."/>
            <person name="Yang T.C."/>
            <person name="Huo Q.B."/>
            <person name="Li W."/>
            <person name="Chen H.Y."/>
            <person name="Chen S.E."/>
            <person name="Zhou L.G."/>
            <person name="Ni X.B."/>
            <person name="Tian J.H."/>
            <person name="Sheng Y."/>
            <person name="Liu T."/>
            <person name="Pan Y.S."/>
            <person name="Xia L.Y."/>
            <person name="Li J."/>
            <person name="Zhao F."/>
            <person name="Cao W.C."/>
        </authorList>
    </citation>
    <scope>NUCLEOTIDE SEQUENCE</scope>
    <source>
        <strain evidence="1">Rsan-2018</strain>
    </source>
</reference>
<name>A0A9D4SS14_RHISA</name>
<reference evidence="1" key="2">
    <citation type="submission" date="2021-09" db="EMBL/GenBank/DDBJ databases">
        <authorList>
            <person name="Jia N."/>
            <person name="Wang J."/>
            <person name="Shi W."/>
            <person name="Du L."/>
            <person name="Sun Y."/>
            <person name="Zhan W."/>
            <person name="Jiang J."/>
            <person name="Wang Q."/>
            <person name="Zhang B."/>
            <person name="Ji P."/>
            <person name="Sakyi L.B."/>
            <person name="Cui X."/>
            <person name="Yuan T."/>
            <person name="Jiang B."/>
            <person name="Yang W."/>
            <person name="Lam T.T.-Y."/>
            <person name="Chang Q."/>
            <person name="Ding S."/>
            <person name="Wang X."/>
            <person name="Zhu J."/>
            <person name="Ruan X."/>
            <person name="Zhao L."/>
            <person name="Wei J."/>
            <person name="Que T."/>
            <person name="Du C."/>
            <person name="Cheng J."/>
            <person name="Dai P."/>
            <person name="Han X."/>
            <person name="Huang E."/>
            <person name="Gao Y."/>
            <person name="Liu J."/>
            <person name="Shao H."/>
            <person name="Ye R."/>
            <person name="Li L."/>
            <person name="Wei W."/>
            <person name="Wang X."/>
            <person name="Wang C."/>
            <person name="Huo Q."/>
            <person name="Li W."/>
            <person name="Guo W."/>
            <person name="Chen H."/>
            <person name="Chen S."/>
            <person name="Zhou L."/>
            <person name="Zhou L."/>
            <person name="Ni X."/>
            <person name="Tian J."/>
            <person name="Zhou Y."/>
            <person name="Sheng Y."/>
            <person name="Liu T."/>
            <person name="Pan Y."/>
            <person name="Xia L."/>
            <person name="Li J."/>
            <person name="Zhao F."/>
            <person name="Cao W."/>
        </authorList>
    </citation>
    <scope>NUCLEOTIDE SEQUENCE</scope>
    <source>
        <strain evidence="1">Rsan-2018</strain>
        <tissue evidence="1">Larvae</tissue>
    </source>
</reference>
<dbReference type="Proteomes" id="UP000821837">
    <property type="component" value="Unassembled WGS sequence"/>
</dbReference>
<evidence type="ECO:0008006" key="3">
    <source>
        <dbReference type="Google" id="ProtNLM"/>
    </source>
</evidence>
<keyword evidence="2" id="KW-1185">Reference proteome</keyword>
<dbReference type="EMBL" id="JABSTV010001253">
    <property type="protein sequence ID" value="KAH7943597.1"/>
    <property type="molecule type" value="Genomic_DNA"/>
</dbReference>
<sequence length="103" mass="11837">MDSDNDTIFECLISNRTDIDYETKKATFVWTVGGTNDPDVKQGVFYYFGQDCIVMDLEYHGYLCILWTALYLMHNVPPVCIDQFVDTCGVIADPHRRDLCPDD</sequence>
<comment type="caution">
    <text evidence="1">The sequence shown here is derived from an EMBL/GenBank/DDBJ whole genome shotgun (WGS) entry which is preliminary data.</text>
</comment>
<dbReference type="VEuPathDB" id="VectorBase:RSAN_049109"/>
<accession>A0A9D4SS14</accession>
<evidence type="ECO:0000313" key="2">
    <source>
        <dbReference type="Proteomes" id="UP000821837"/>
    </source>
</evidence>
<evidence type="ECO:0000313" key="1">
    <source>
        <dbReference type="EMBL" id="KAH7943597.1"/>
    </source>
</evidence>
<dbReference type="AlphaFoldDB" id="A0A9D4SS14"/>
<gene>
    <name evidence="1" type="ORF">HPB52_009406</name>
</gene>
<proteinExistence type="predicted"/>
<protein>
    <recommendedName>
        <fullName evidence="3">Lipocalin</fullName>
    </recommendedName>
</protein>
<organism evidence="1 2">
    <name type="scientific">Rhipicephalus sanguineus</name>
    <name type="common">Brown dog tick</name>
    <name type="synonym">Ixodes sanguineus</name>
    <dbReference type="NCBI Taxonomy" id="34632"/>
    <lineage>
        <taxon>Eukaryota</taxon>
        <taxon>Metazoa</taxon>
        <taxon>Ecdysozoa</taxon>
        <taxon>Arthropoda</taxon>
        <taxon>Chelicerata</taxon>
        <taxon>Arachnida</taxon>
        <taxon>Acari</taxon>
        <taxon>Parasitiformes</taxon>
        <taxon>Ixodida</taxon>
        <taxon>Ixodoidea</taxon>
        <taxon>Ixodidae</taxon>
        <taxon>Rhipicephalinae</taxon>
        <taxon>Rhipicephalus</taxon>
        <taxon>Rhipicephalus</taxon>
    </lineage>
</organism>